<dbReference type="CDD" id="cd03133">
    <property type="entry name" value="GATase1_ES1"/>
    <property type="match status" value="1"/>
</dbReference>
<dbReference type="PATRIC" id="fig|1316936.3.peg.1419"/>
<dbReference type="OrthoDB" id="9792284at2"/>
<dbReference type="RefSeq" id="WP_021131767.1">
    <property type="nucleotide sequence ID" value="NZ_AQPH01000019.1"/>
</dbReference>
<name>S9S8J8_MAGFU</name>
<dbReference type="InterPro" id="IPR026041">
    <property type="entry name" value="ElbB"/>
</dbReference>
<dbReference type="PIRSF" id="PIRSF006320">
    <property type="entry name" value="Elb2"/>
    <property type="match status" value="1"/>
</dbReference>
<evidence type="ECO:0000313" key="2">
    <source>
        <dbReference type="Proteomes" id="UP000015350"/>
    </source>
</evidence>
<dbReference type="Proteomes" id="UP000015350">
    <property type="component" value="Unassembled WGS sequence"/>
</dbReference>
<dbReference type="Gene3D" id="3.40.50.880">
    <property type="match status" value="1"/>
</dbReference>
<dbReference type="InterPro" id="IPR029062">
    <property type="entry name" value="Class_I_gatase-like"/>
</dbReference>
<accession>S9S8J8</accession>
<dbReference type="AlphaFoldDB" id="S9S8J8"/>
<proteinExistence type="predicted"/>
<evidence type="ECO:0000313" key="1">
    <source>
        <dbReference type="EMBL" id="EPY02222.1"/>
    </source>
</evidence>
<dbReference type="eggNOG" id="COG3155">
    <property type="taxonomic scope" value="Bacteria"/>
</dbReference>
<dbReference type="STRING" id="1316936.K678_07081"/>
<organism evidence="1 2">
    <name type="scientific">Magnetospirillum fulvum MGU-K5</name>
    <dbReference type="NCBI Taxonomy" id="1316936"/>
    <lineage>
        <taxon>Bacteria</taxon>
        <taxon>Pseudomonadati</taxon>
        <taxon>Pseudomonadota</taxon>
        <taxon>Alphaproteobacteria</taxon>
        <taxon>Rhodospirillales</taxon>
        <taxon>Rhodospirillaceae</taxon>
        <taxon>Magnetospirillum</taxon>
    </lineage>
</organism>
<dbReference type="PANTHER" id="PTHR10224">
    <property type="entry name" value="ES1 PROTEIN HOMOLOG, MITOCHONDRIAL"/>
    <property type="match status" value="1"/>
</dbReference>
<protein>
    <submittedName>
        <fullName evidence="1">Isoprenoid biosynthesis protein</fullName>
    </submittedName>
</protein>
<dbReference type="SUPFAM" id="SSF52317">
    <property type="entry name" value="Class I glutamine amidotransferase-like"/>
    <property type="match status" value="1"/>
</dbReference>
<dbReference type="PANTHER" id="PTHR10224:SF12">
    <property type="entry name" value="GLYOXALASE ELBB"/>
    <property type="match status" value="1"/>
</dbReference>
<gene>
    <name evidence="1" type="ORF">K678_07081</name>
</gene>
<dbReference type="NCBIfam" id="NF008747">
    <property type="entry name" value="PRK11780.1"/>
    <property type="match status" value="1"/>
</dbReference>
<reference evidence="1 2" key="1">
    <citation type="submission" date="2013-04" db="EMBL/GenBank/DDBJ databases">
        <authorList>
            <person name="Kuznetsov B."/>
            <person name="Ivanovsky R."/>
        </authorList>
    </citation>
    <scope>NUCLEOTIDE SEQUENCE [LARGE SCALE GENOMIC DNA]</scope>
    <source>
        <strain evidence="1 2">MGU-K5</strain>
    </source>
</reference>
<dbReference type="EMBL" id="AQPH01000019">
    <property type="protein sequence ID" value="EPY02222.1"/>
    <property type="molecule type" value="Genomic_DNA"/>
</dbReference>
<sequence length="222" mass="22822">MSAQPRFAVILSGCGVFDGTEIHESVLTLLAIDRLGGTYRCYAPDRPQLHVVNHLTGAVAAGETRNVLVESARIARGVITDLAEFDPAECDALILPGGFGAAKNLCGFAIDGAACAVDPATERAVRLMLAAGKPIGALCIAPALLARIVGDGAELTIGNDSGTAAAIDQMGAHHRTAGPGEVIIDPVHKIATSPCYMLDSTIATIAVGVENTVRALLTLMGR</sequence>
<comment type="caution">
    <text evidence="1">The sequence shown here is derived from an EMBL/GenBank/DDBJ whole genome shotgun (WGS) entry which is preliminary data.</text>
</comment>